<keyword evidence="3" id="KW-0675">Receptor</keyword>
<accession>A0A345Z3D7</accession>
<dbReference type="EMBL" id="CP031376">
    <property type="protein sequence ID" value="AXK51116.1"/>
    <property type="molecule type" value="Genomic_DNA"/>
</dbReference>
<feature type="domain" description="VWFA" evidence="2">
    <location>
        <begin position="325"/>
        <end position="426"/>
    </location>
</feature>
<evidence type="ECO:0000313" key="3">
    <source>
        <dbReference type="EMBL" id="AXK51116.1"/>
    </source>
</evidence>
<dbReference type="KEGG" id="salx:SALLE_v1c04420"/>
<evidence type="ECO:0000313" key="4">
    <source>
        <dbReference type="Proteomes" id="UP000254792"/>
    </source>
</evidence>
<organism evidence="3 4">
    <name type="scientific">Spiroplasma alleghenense</name>
    <dbReference type="NCBI Taxonomy" id="216931"/>
    <lineage>
        <taxon>Bacteria</taxon>
        <taxon>Bacillati</taxon>
        <taxon>Mycoplasmatota</taxon>
        <taxon>Mollicutes</taxon>
        <taxon>Entomoplasmatales</taxon>
        <taxon>Spiroplasmataceae</taxon>
        <taxon>Spiroplasma</taxon>
    </lineage>
</organism>
<dbReference type="InterPro" id="IPR002035">
    <property type="entry name" value="VWF_A"/>
</dbReference>
<dbReference type="Gene3D" id="3.40.50.410">
    <property type="entry name" value="von Willebrand factor, type A domain"/>
    <property type="match status" value="1"/>
</dbReference>
<dbReference type="InterPro" id="IPR036465">
    <property type="entry name" value="vWFA_dom_sf"/>
</dbReference>
<dbReference type="SUPFAM" id="SSF53300">
    <property type="entry name" value="vWA-like"/>
    <property type="match status" value="1"/>
</dbReference>
<dbReference type="PANTHER" id="PTHR36846:SF1">
    <property type="entry name" value="PROTEIN VIAA"/>
    <property type="match status" value="1"/>
</dbReference>
<keyword evidence="4" id="KW-1185">Reference proteome</keyword>
<protein>
    <submittedName>
        <fullName evidence="3">Two-component regulator system yiem receptor component protein</fullName>
    </submittedName>
</protein>
<keyword evidence="1" id="KW-0175">Coiled coil</keyword>
<dbReference type="Pfam" id="PF13519">
    <property type="entry name" value="VWA_2"/>
    <property type="match status" value="1"/>
</dbReference>
<dbReference type="OrthoDB" id="387240at2"/>
<dbReference type="RefSeq" id="WP_115558026.1">
    <property type="nucleotide sequence ID" value="NZ_CP031376.1"/>
</dbReference>
<dbReference type="AlphaFoldDB" id="A0A345Z3D7"/>
<reference evidence="3 4" key="1">
    <citation type="submission" date="2018-07" db="EMBL/GenBank/DDBJ databases">
        <title>Complete genome sequence of Spiroplasma alleghenense PLHS-1 (ATCC 51752).</title>
        <authorList>
            <person name="Chou L."/>
            <person name="Lee T.-Y."/>
            <person name="Tsai Y.-M."/>
            <person name="Kuo C.-H."/>
        </authorList>
    </citation>
    <scope>NUCLEOTIDE SEQUENCE [LARGE SCALE GENOMIC DNA]</scope>
    <source>
        <strain evidence="3 4">PLHS-1</strain>
    </source>
</reference>
<dbReference type="Proteomes" id="UP000254792">
    <property type="component" value="Chromosome"/>
</dbReference>
<sequence length="539" mass="62996">MKQVTLINDDLFLSELNKLKQEDLDNQFFKEFKTKNKQVARQFDEKISGFYDGIMQNSASVIKLPQKVNEEIAYFHYISAKLTLINILDDLPIIRKKLFQLDSPMLENVDEINNKLIKGEISPEFAYNEFVTKWTFMLTKRVVDYRLKTIQDLRFNYLVNIYDLVNNYTKFSKAHKMLKETFEDLTSIDDNDILNNLDTINKFSDYLYKDRSILKIAEILGRLNGEDDKYEINITQKISYYETEVKLPYNPEEIVGITESKDLEHVLPAELGYLFNPILQTIFYKKFSENKLQTFLFHSKEKITEEEYVDVEFEAPIPLKQGKFIICIDTSLSMEGSGEFIAKALALAICKVALKEKREILIINFSDFEIEEIEIDPHSFPIQKILKFLSKSFYGSTNAVPAFMMAIKKMHQEKWERGDLLVISDFMLKDMPTEIREKVLELKNNYNRFHSVFVGNSPNKNLLDVFDNNMYYDPDDPKASEQIVKSLNQTLTGLDRLSDEKIDQLEKINQVNKELREEAKSRKVIKNKEGKINGNKGKI</sequence>
<gene>
    <name evidence="3" type="ORF">SALLE_v1c04420</name>
</gene>
<dbReference type="PANTHER" id="PTHR36846">
    <property type="entry name" value="PROTEIN VIAA"/>
    <property type="match status" value="1"/>
</dbReference>
<evidence type="ECO:0000256" key="1">
    <source>
        <dbReference type="SAM" id="Coils"/>
    </source>
</evidence>
<evidence type="ECO:0000259" key="2">
    <source>
        <dbReference type="Pfam" id="PF13519"/>
    </source>
</evidence>
<name>A0A345Z3D7_9MOLU</name>
<dbReference type="GO" id="GO:0005829">
    <property type="term" value="C:cytosol"/>
    <property type="evidence" value="ECO:0007669"/>
    <property type="project" value="TreeGrafter"/>
</dbReference>
<feature type="coiled-coil region" evidence="1">
    <location>
        <begin position="494"/>
        <end position="528"/>
    </location>
</feature>
<proteinExistence type="predicted"/>